<dbReference type="STRING" id="684552.SAMN04489719_2193"/>
<dbReference type="GO" id="GO:0003677">
    <property type="term" value="F:DNA binding"/>
    <property type="evidence" value="ECO:0007669"/>
    <property type="project" value="UniProtKB-KW"/>
</dbReference>
<dbReference type="AlphaFoldDB" id="A0A1H1RRK9"/>
<name>A0A1H1RRK9_9MICO</name>
<dbReference type="PANTHER" id="PTHR38479">
    <property type="entry name" value="LMO0824 PROTEIN"/>
    <property type="match status" value="1"/>
</dbReference>
<dbReference type="Proteomes" id="UP000199649">
    <property type="component" value="Chromosome I"/>
</dbReference>
<accession>A0A1H1RRK9</accession>
<evidence type="ECO:0000313" key="2">
    <source>
        <dbReference type="EMBL" id="SDS38284.1"/>
    </source>
</evidence>
<feature type="region of interest" description="Disordered" evidence="1">
    <location>
        <begin position="24"/>
        <end position="51"/>
    </location>
</feature>
<dbReference type="InterPro" id="IPR009351">
    <property type="entry name" value="AlkZ-like"/>
</dbReference>
<dbReference type="Pfam" id="PF06224">
    <property type="entry name" value="AlkZ-like"/>
    <property type="match status" value="1"/>
</dbReference>
<sequence length="378" mass="38923">MALTRSAARRMRLAAQGLDGLGRAEGGGGLDRSSGAEGGGGGAREAGVGAGGAARTPVDVVRRMVAMQGQDLRAVLRAIAIRSAPGTTVSDVRAAFDQGELVRAWAMRGTLFVAAPADLAALHAAVGERMRRQEWRMCTDRGIDGAIAARAAEVAHALLAEGPLARGAMLAAWRDAGIDTAEGRGYHLLALLAYDELLRFGPFDGDEQLLVGGPPPAVPDPQAALADVVLRFALARGPVRADDAAWWLGLPKLLVRGILADAAALEAIDVAGTPMLAAVDAAPGRRAGVRLVPAFDEWLLGYADRSLIATREAFAMAVPGGNGVFRPLVLADGRVIGTWRAPAPSAPAGGAPVVELLDGVPASLRASAERAARAWPHG</sequence>
<evidence type="ECO:0000313" key="3">
    <source>
        <dbReference type="Proteomes" id="UP000199649"/>
    </source>
</evidence>
<evidence type="ECO:0000256" key="1">
    <source>
        <dbReference type="SAM" id="MobiDB-lite"/>
    </source>
</evidence>
<keyword evidence="3" id="KW-1185">Reference proteome</keyword>
<keyword evidence="2" id="KW-0238">DNA-binding</keyword>
<proteinExistence type="predicted"/>
<dbReference type="PANTHER" id="PTHR38479:SF2">
    <property type="entry name" value="WINGED HELIX DNA-BINDING DOMAIN-CONTAINING PROTEIN"/>
    <property type="match status" value="1"/>
</dbReference>
<organism evidence="2 3">
    <name type="scientific">Agrococcus carbonis</name>
    <dbReference type="NCBI Taxonomy" id="684552"/>
    <lineage>
        <taxon>Bacteria</taxon>
        <taxon>Bacillati</taxon>
        <taxon>Actinomycetota</taxon>
        <taxon>Actinomycetes</taxon>
        <taxon>Micrococcales</taxon>
        <taxon>Microbacteriaceae</taxon>
        <taxon>Agrococcus</taxon>
    </lineage>
</organism>
<protein>
    <submittedName>
        <fullName evidence="2">Winged helix DNA-binding domain-containing protein</fullName>
    </submittedName>
</protein>
<dbReference type="EMBL" id="LT629734">
    <property type="protein sequence ID" value="SDS38284.1"/>
    <property type="molecule type" value="Genomic_DNA"/>
</dbReference>
<reference evidence="3" key="1">
    <citation type="submission" date="2016-10" db="EMBL/GenBank/DDBJ databases">
        <authorList>
            <person name="Varghese N."/>
            <person name="Submissions S."/>
        </authorList>
    </citation>
    <scope>NUCLEOTIDE SEQUENCE [LARGE SCALE GENOMIC DNA]</scope>
    <source>
        <strain evidence="3">DSM 22965</strain>
    </source>
</reference>
<dbReference type="RefSeq" id="WP_092667041.1">
    <property type="nucleotide sequence ID" value="NZ_LT629734.1"/>
</dbReference>
<gene>
    <name evidence="2" type="ORF">SAMN04489719_2193</name>
</gene>